<dbReference type="Pfam" id="PF08798">
    <property type="entry name" value="CRISPR_assoc"/>
    <property type="match status" value="1"/>
</dbReference>
<protein>
    <submittedName>
        <fullName evidence="1">Type I-E CRISPR-associated protein Cas6/Cse3/CasE</fullName>
    </submittedName>
</protein>
<name>A0ABS5H8T2_9GAMM</name>
<keyword evidence="2" id="KW-1185">Reference proteome</keyword>
<dbReference type="SUPFAM" id="SSF117987">
    <property type="entry name" value="CRISPR-associated protein"/>
    <property type="match status" value="2"/>
</dbReference>
<evidence type="ECO:0000313" key="2">
    <source>
        <dbReference type="Proteomes" id="UP000679722"/>
    </source>
</evidence>
<dbReference type="InterPro" id="IPR010179">
    <property type="entry name" value="CRISPR-assoc_prot_Cse3"/>
</dbReference>
<gene>
    <name evidence="1" type="primary">cas6e</name>
    <name evidence="1" type="ORF">J9B83_00635</name>
</gene>
<dbReference type="Gene3D" id="3.30.70.1210">
    <property type="entry name" value="Crispr-associated protein, domain 2"/>
    <property type="match status" value="1"/>
</dbReference>
<dbReference type="Gene3D" id="3.30.70.1200">
    <property type="entry name" value="Crispr-associated protein, domain 1"/>
    <property type="match status" value="1"/>
</dbReference>
<comment type="caution">
    <text evidence="1">The sequence shown here is derived from an EMBL/GenBank/DDBJ whole genome shotgun (WGS) entry which is preliminary data.</text>
</comment>
<proteinExistence type="predicted"/>
<dbReference type="NCBIfam" id="TIGR01907">
    <property type="entry name" value="casE_Cse3"/>
    <property type="match status" value="1"/>
</dbReference>
<reference evidence="1 2" key="1">
    <citation type="submission" date="2021-04" db="EMBL/GenBank/DDBJ databases">
        <authorList>
            <person name="Sun C."/>
        </authorList>
    </citation>
    <scope>NUCLEOTIDE SEQUENCE [LARGE SCALE GENOMIC DNA]</scope>
    <source>
        <strain evidence="1 2">A79</strain>
    </source>
</reference>
<sequence length="234" mass="26851">MYFSLITPTPGMEREAAIEWAKGPYEQHQWLWKFLPAEAGTQRDFLFRRRDGENNAPGFYLLSSREPVAISSAWQVQVKPFNPQLSQGQQFAFDLRVNPVVTHTADGKSRRDDVVMHRKKQLLAERGLNRWSDWSDADTEKPLLYDLVQESCTHWFARRAETCGFRLLDAEDGKQLRVDGYLQQRADKKGIRFSTVDFSGALEVVNPELFGNLLFHGIGKAKAFGCGLMLIRRL</sequence>
<accession>A0ABS5H8T2</accession>
<dbReference type="EMBL" id="JAGSSV010000001">
    <property type="protein sequence ID" value="MBR7887429.1"/>
    <property type="molecule type" value="Genomic_DNA"/>
</dbReference>
<dbReference type="SMART" id="SM01101">
    <property type="entry name" value="CRISPR_assoc"/>
    <property type="match status" value="1"/>
</dbReference>
<reference evidence="2" key="2">
    <citation type="submission" date="2023-07" db="EMBL/GenBank/DDBJ databases">
        <title>Marinomonas vulgaris A79, complete genome.</title>
        <authorList>
            <person name="Ying J.-J."/>
        </authorList>
    </citation>
    <scope>NUCLEOTIDE SEQUENCE [LARGE SCALE GENOMIC DNA]</scope>
    <source>
        <strain evidence="2">A79</strain>
    </source>
</reference>
<dbReference type="Proteomes" id="UP000679722">
    <property type="component" value="Unassembled WGS sequence"/>
</dbReference>
<evidence type="ECO:0000313" key="1">
    <source>
        <dbReference type="EMBL" id="MBR7887429.1"/>
    </source>
</evidence>
<dbReference type="CDD" id="cd09727">
    <property type="entry name" value="Cas6_I-E"/>
    <property type="match status" value="1"/>
</dbReference>
<dbReference type="RefSeq" id="WP_211534739.1">
    <property type="nucleotide sequence ID" value="NZ_JAGSSV010000001.1"/>
</dbReference>
<organism evidence="1 2">
    <name type="scientific">Marinomonas vulgaris</name>
    <dbReference type="NCBI Taxonomy" id="2823372"/>
    <lineage>
        <taxon>Bacteria</taxon>
        <taxon>Pseudomonadati</taxon>
        <taxon>Pseudomonadota</taxon>
        <taxon>Gammaproteobacteria</taxon>
        <taxon>Oceanospirillales</taxon>
        <taxon>Oceanospirillaceae</taxon>
        <taxon>Marinomonas</taxon>
    </lineage>
</organism>